<dbReference type="PANTHER" id="PTHR40618:SF1">
    <property type="entry name" value="B-ZIP TRANSCRIPTION FACTOR (EUROFUNG)"/>
    <property type="match status" value="1"/>
</dbReference>
<reference evidence="2 3" key="1">
    <citation type="journal article" date="2008" name="Nat. Biotechnol.">
        <title>Genome sequencing and analysis of the filamentous fungus Penicillium chrysogenum.</title>
        <authorList>
            <person name="van den Berg M.A."/>
            <person name="Albang R."/>
            <person name="Albermann K."/>
            <person name="Badger J.H."/>
            <person name="Daran J.-M."/>
            <person name="Driessen A.J.M."/>
            <person name="Garcia-Estrada C."/>
            <person name="Fedorova N.D."/>
            <person name="Harris D.M."/>
            <person name="Heijne W.H.M."/>
            <person name="Joardar V.S."/>
            <person name="Kiel J.A.K.W."/>
            <person name="Kovalchuk A."/>
            <person name="Martin J.F."/>
            <person name="Nierman W.C."/>
            <person name="Nijland J.G."/>
            <person name="Pronk J.T."/>
            <person name="Roubos J.A."/>
            <person name="van der Klei I.J."/>
            <person name="van Peij N.N.M.E."/>
            <person name="Veenhuis M."/>
            <person name="von Doehren H."/>
            <person name="Wagner C."/>
            <person name="Wortman J.R."/>
            <person name="Bovenberg R.A.L."/>
        </authorList>
    </citation>
    <scope>NUCLEOTIDE SEQUENCE [LARGE SCALE GENOMIC DNA]</scope>
    <source>
        <strain evidence="3">ATCC 28089 / DSM 1075 / NRRL 1951 / Wisconsin 54-1255</strain>
    </source>
</reference>
<dbReference type="EMBL" id="AM920421">
    <property type="protein sequence ID" value="CAP79024.1"/>
    <property type="molecule type" value="Genomic_DNA"/>
</dbReference>
<sequence>MDQSLSLQPSGDLHLSGYGDKQHGTLLFGQNRPFVPHSATSDITSPLPMSSCSQTEPSISQGTQMLHEKMPVSGDVSLENRSCGHQKKQTNPSQSKIQKPEKRQRYKPKPALVKKHGEPRDAETPLSGVPEDRRRMQVRLAQRAFRSRQRDAITGLNNRISQLETILDQMSLTVLSFSGQLVQSGVLAPYSDLTTHLHDTIKTFHDLASKANPDREEHVSNVPSHCEDLPQSSFPEPITTPPSNIPPSSSLDRGGSDHSTTDSSPHILESPGISVIELPEFIERLNLASLYQGKLALCDQSISLYRLQKPFGFLFSMMNRECLTAYFKARLDAQVSQKPLDGWAEVPFFGLGGAGTHYPRLSLQSQGVSQAFCGYHDWDIVKDPLSLVSPDIQEQLKGDWFDLQDLEGFLREKDVNLILCSDEPIQGSLTKTTVNIARLMPALISRGICLGRTPGFQRDDVEKALQHAKVS</sequence>
<dbReference type="eggNOG" id="ENOG502SQ29">
    <property type="taxonomic scope" value="Eukaryota"/>
</dbReference>
<dbReference type="GO" id="GO:0003700">
    <property type="term" value="F:DNA-binding transcription factor activity"/>
    <property type="evidence" value="ECO:0007669"/>
    <property type="project" value="InterPro"/>
</dbReference>
<dbReference type="KEGG" id="pcs:N7525_010146"/>
<accession>B6GVX6</accession>
<dbReference type="InterPro" id="IPR046347">
    <property type="entry name" value="bZIP_sf"/>
</dbReference>
<feature type="compositionally biased region" description="Basic residues" evidence="1">
    <location>
        <begin position="104"/>
        <end position="114"/>
    </location>
</feature>
<dbReference type="BioCyc" id="PCHR:PC06G00310-MONOMER"/>
<feature type="compositionally biased region" description="Polar residues" evidence="1">
    <location>
        <begin position="38"/>
        <end position="59"/>
    </location>
</feature>
<feature type="region of interest" description="Disordered" evidence="1">
    <location>
        <begin position="37"/>
        <end position="59"/>
    </location>
</feature>
<keyword evidence="3" id="KW-1185">Reference proteome</keyword>
<dbReference type="Proteomes" id="UP000000724">
    <property type="component" value="Contig Pc00c06"/>
</dbReference>
<dbReference type="HOGENOM" id="CLU_046879_1_0_1"/>
<dbReference type="OMA" id="AGTHYAW"/>
<feature type="region of interest" description="Disordered" evidence="1">
    <location>
        <begin position="212"/>
        <end position="268"/>
    </location>
</feature>
<dbReference type="Gene3D" id="1.20.5.170">
    <property type="match status" value="1"/>
</dbReference>
<feature type="region of interest" description="Disordered" evidence="1">
    <location>
        <begin position="75"/>
        <end position="129"/>
    </location>
</feature>
<name>B6GVX6_PENRW</name>
<dbReference type="STRING" id="500485.B6GVX6"/>
<dbReference type="OrthoDB" id="3555317at2759"/>
<protein>
    <submittedName>
        <fullName evidence="2">Pc06g00310 protein</fullName>
    </submittedName>
</protein>
<evidence type="ECO:0000313" key="3">
    <source>
        <dbReference type="Proteomes" id="UP000000724"/>
    </source>
</evidence>
<evidence type="ECO:0000313" key="2">
    <source>
        <dbReference type="EMBL" id="CAP79024.1"/>
    </source>
</evidence>
<dbReference type="VEuPathDB" id="FungiDB:PCH_Pc06g00310"/>
<dbReference type="AlphaFoldDB" id="B6GVX6"/>
<proteinExistence type="predicted"/>
<organism evidence="2 3">
    <name type="scientific">Penicillium rubens (strain ATCC 28089 / DSM 1075 / NRRL 1951 / Wisconsin 54-1255)</name>
    <name type="common">Penicillium chrysogenum</name>
    <dbReference type="NCBI Taxonomy" id="500485"/>
    <lineage>
        <taxon>Eukaryota</taxon>
        <taxon>Fungi</taxon>
        <taxon>Dikarya</taxon>
        <taxon>Ascomycota</taxon>
        <taxon>Pezizomycotina</taxon>
        <taxon>Eurotiomycetes</taxon>
        <taxon>Eurotiomycetidae</taxon>
        <taxon>Eurotiales</taxon>
        <taxon>Aspergillaceae</taxon>
        <taxon>Penicillium</taxon>
        <taxon>Penicillium chrysogenum species complex</taxon>
    </lineage>
</organism>
<dbReference type="PANTHER" id="PTHR40618">
    <property type="entry name" value="B-ZIP TRANSCRIPTION FACTOR (EUROFUNG)-RELATED"/>
    <property type="match status" value="1"/>
</dbReference>
<gene>
    <name evidence="2" type="ORF">Pc06g00310</name>
    <name evidence="2" type="ORF">PCH_Pc06g00310</name>
</gene>
<dbReference type="GeneID" id="8315675"/>
<dbReference type="SUPFAM" id="SSF57959">
    <property type="entry name" value="Leucine zipper domain"/>
    <property type="match status" value="1"/>
</dbReference>
<dbReference type="CDD" id="cd14688">
    <property type="entry name" value="bZIP_YAP"/>
    <property type="match status" value="1"/>
</dbReference>
<evidence type="ECO:0000256" key="1">
    <source>
        <dbReference type="SAM" id="MobiDB-lite"/>
    </source>
</evidence>